<protein>
    <recommendedName>
        <fullName evidence="3">VWA domain-containing protein</fullName>
    </recommendedName>
</protein>
<accession>A0A3N6P9B4</accession>
<proteinExistence type="predicted"/>
<sequence length="489" mass="55196">MNNDERDLRLEMLNSLLTTPHRQLEKVAEIHQLIVELDPIFYGHLAVWYQNNGDVRDHQEVFLGNLLTSNLTEHRDAGFIMLQNFPPYQVSRIVDFMKQQRNKMPRSARTAVTRYLRKREQKPDFFDRAALRNRKAMKHLYATLHIKPNSRADAILFKERPPEDSLAFMLKQLAKVETPAEQAALIVEHKIPYTVAVGAVKQLTPTVLVALINSMSPQEIINNLKSLTARGAMEHPEVKALVDEKLTEAQKSDRVSAYKAKVAADAAQVDAETVAKLEQVTNEQVKKRGKISLPTALLVDKSGSMQQAIEVGKRLAALVSGITEAELFVYAFDTIPYPVTAQGTELSDWERGFQHIRAGGGTSCGCAVEAMRRKKQVVEQFILVTDEGENTAPYFADAYTAYCRELAVMPNVVIVRVGHYASNYVESQLKQKQAPVETFTFKGDYYSLPNLVPMLSHKSRLELLMEIMETSLPVRDDQESQKLKVKSQN</sequence>
<dbReference type="Proteomes" id="UP000269154">
    <property type="component" value="Unassembled WGS sequence"/>
</dbReference>
<reference evidence="1 2" key="1">
    <citation type="journal article" date="2018" name="ACS Chem. Biol.">
        <title>Ketoreductase domain dysfunction expands chemodiversity: malyngamide biosynthesis in the cyanobacterium Okeania hirsuta.</title>
        <authorList>
            <person name="Moss N.A."/>
            <person name="Leao T."/>
            <person name="Rankin M."/>
            <person name="McCullough T.M."/>
            <person name="Qu P."/>
            <person name="Korobeynikov A."/>
            <person name="Smith J.L."/>
            <person name="Gerwick L."/>
            <person name="Gerwick W.H."/>
        </authorList>
    </citation>
    <scope>NUCLEOTIDE SEQUENCE [LARGE SCALE GENOMIC DNA]</scope>
    <source>
        <strain evidence="1 2">PAB10Feb10-1</strain>
    </source>
</reference>
<keyword evidence="2" id="KW-1185">Reference proteome</keyword>
<dbReference type="OrthoDB" id="568713at2"/>
<evidence type="ECO:0008006" key="3">
    <source>
        <dbReference type="Google" id="ProtNLM"/>
    </source>
</evidence>
<comment type="caution">
    <text evidence="1">The sequence shown here is derived from an EMBL/GenBank/DDBJ whole genome shotgun (WGS) entry which is preliminary data.</text>
</comment>
<name>A0A3N6P9B4_9CYAN</name>
<dbReference type="AlphaFoldDB" id="A0A3N6P9B4"/>
<gene>
    <name evidence="1" type="ORF">D5R40_17345</name>
</gene>
<dbReference type="Gene3D" id="3.40.50.410">
    <property type="entry name" value="von Willebrand factor, type A domain"/>
    <property type="match status" value="1"/>
</dbReference>
<organism evidence="1 2">
    <name type="scientific">Okeania hirsuta</name>
    <dbReference type="NCBI Taxonomy" id="1458930"/>
    <lineage>
        <taxon>Bacteria</taxon>
        <taxon>Bacillati</taxon>
        <taxon>Cyanobacteriota</taxon>
        <taxon>Cyanophyceae</taxon>
        <taxon>Oscillatoriophycideae</taxon>
        <taxon>Oscillatoriales</taxon>
        <taxon>Microcoleaceae</taxon>
        <taxon>Okeania</taxon>
    </lineage>
</organism>
<dbReference type="EMBL" id="RCBY01000098">
    <property type="protein sequence ID" value="RQH38993.1"/>
    <property type="molecule type" value="Genomic_DNA"/>
</dbReference>
<evidence type="ECO:0000313" key="2">
    <source>
        <dbReference type="Proteomes" id="UP000269154"/>
    </source>
</evidence>
<dbReference type="SUPFAM" id="SSF53300">
    <property type="entry name" value="vWA-like"/>
    <property type="match status" value="1"/>
</dbReference>
<dbReference type="InterPro" id="IPR037214">
    <property type="entry name" value="TROVE_dom_sf"/>
</dbReference>
<dbReference type="SUPFAM" id="SSF140864">
    <property type="entry name" value="TROVE domain-like"/>
    <property type="match status" value="1"/>
</dbReference>
<dbReference type="InterPro" id="IPR036465">
    <property type="entry name" value="vWFA_dom_sf"/>
</dbReference>
<evidence type="ECO:0000313" key="1">
    <source>
        <dbReference type="EMBL" id="RQH38993.1"/>
    </source>
</evidence>